<protein>
    <submittedName>
        <fullName evidence="2">Sugar ABC transporter substrate-binding protein</fullName>
    </submittedName>
</protein>
<dbReference type="EMBL" id="BJUB01000015">
    <property type="protein sequence ID" value="GEK23358.1"/>
    <property type="molecule type" value="Genomic_DNA"/>
</dbReference>
<proteinExistence type="predicted"/>
<dbReference type="CDD" id="cd13585">
    <property type="entry name" value="PBP2_TMBP_like"/>
    <property type="match status" value="1"/>
</dbReference>
<dbReference type="Gene3D" id="3.40.190.10">
    <property type="entry name" value="Periplasmic binding protein-like II"/>
    <property type="match status" value="1"/>
</dbReference>
<dbReference type="AlphaFoldDB" id="A0A510V911"/>
<sequence length="439" mass="45710">MRIIRTRSAGTRLAAGLATAGLLVGLAACTSADDGGGGDADGGAAVTAGPDGTDDGTTLTLWTRAPLEAQANLLVDAYNASHENQVELTVVPNDDYVAKVGAAAGSDGLPDLFAADIVYVPNWVQQGLFQDLTEQIDGLEFKDSINKGHLDAGTADGKEHVLPFVLDLSMLFWNKDLFAEAGLDPEKAPANLTEYAEAAKAVQALNKPDTYGTATGLNCGGCLVFTWFPSVWADGEEVMSEDGTESLLASDTAKEIYSTWKDLWDSGAVLPSSEDEAGPTWTAGFTEGKVGLMFYPATLLASTTGFDVGVAGIPGPEGGASTFVGGDGIGVSKDSENAAQAWNFLSWMMSEDAQVEVLAKNNDVVSRSDLADNEYAAKDPRLVTINEVAAEGDTPVALNFQQAFNAPSSPWLTLVRGAVLGDGANVDADNDEITAVLGQ</sequence>
<organism evidence="2 3">
    <name type="scientific">Cellulomonas xylanilytica</name>
    <dbReference type="NCBI Taxonomy" id="233583"/>
    <lineage>
        <taxon>Bacteria</taxon>
        <taxon>Bacillati</taxon>
        <taxon>Actinomycetota</taxon>
        <taxon>Actinomycetes</taxon>
        <taxon>Micrococcales</taxon>
        <taxon>Cellulomonadaceae</taxon>
        <taxon>Cellulomonas</taxon>
    </lineage>
</organism>
<keyword evidence="3" id="KW-1185">Reference proteome</keyword>
<dbReference type="InterPro" id="IPR050490">
    <property type="entry name" value="Bact_solute-bd_prot1"/>
</dbReference>
<reference evidence="2 3" key="1">
    <citation type="submission" date="2019-07" db="EMBL/GenBank/DDBJ databases">
        <title>Whole genome shotgun sequence of Cellulomonas xylanilytica NBRC 101102.</title>
        <authorList>
            <person name="Hosoyama A."/>
            <person name="Uohara A."/>
            <person name="Ohji S."/>
            <person name="Ichikawa N."/>
        </authorList>
    </citation>
    <scope>NUCLEOTIDE SEQUENCE [LARGE SCALE GENOMIC DNA]</scope>
    <source>
        <strain evidence="2 3">NBRC 101102</strain>
    </source>
</reference>
<accession>A0A510V911</accession>
<evidence type="ECO:0000313" key="2">
    <source>
        <dbReference type="EMBL" id="GEK23358.1"/>
    </source>
</evidence>
<gene>
    <name evidence="2" type="ORF">CXY01_38780</name>
</gene>
<comment type="caution">
    <text evidence="2">The sequence shown here is derived from an EMBL/GenBank/DDBJ whole genome shotgun (WGS) entry which is preliminary data.</text>
</comment>
<name>A0A510V911_9CELL</name>
<dbReference type="SUPFAM" id="SSF53850">
    <property type="entry name" value="Periplasmic binding protein-like II"/>
    <property type="match status" value="1"/>
</dbReference>
<evidence type="ECO:0000313" key="3">
    <source>
        <dbReference type="Proteomes" id="UP000321118"/>
    </source>
</evidence>
<dbReference type="RefSeq" id="WP_146931065.1">
    <property type="nucleotide sequence ID" value="NZ_BJUB01000015.1"/>
</dbReference>
<feature type="signal peptide" evidence="1">
    <location>
        <begin position="1"/>
        <end position="32"/>
    </location>
</feature>
<dbReference type="InterPro" id="IPR006059">
    <property type="entry name" value="SBP"/>
</dbReference>
<dbReference type="Proteomes" id="UP000321118">
    <property type="component" value="Unassembled WGS sequence"/>
</dbReference>
<evidence type="ECO:0000256" key="1">
    <source>
        <dbReference type="SAM" id="SignalP"/>
    </source>
</evidence>
<dbReference type="OrthoDB" id="2509690at2"/>
<keyword evidence="1" id="KW-0732">Signal</keyword>
<dbReference type="Pfam" id="PF13416">
    <property type="entry name" value="SBP_bac_8"/>
    <property type="match status" value="1"/>
</dbReference>
<dbReference type="PANTHER" id="PTHR43649:SF12">
    <property type="entry name" value="DIACETYLCHITOBIOSE BINDING PROTEIN DASA"/>
    <property type="match status" value="1"/>
</dbReference>
<dbReference type="PANTHER" id="PTHR43649">
    <property type="entry name" value="ARABINOSE-BINDING PROTEIN-RELATED"/>
    <property type="match status" value="1"/>
</dbReference>
<feature type="chain" id="PRO_5022094716" evidence="1">
    <location>
        <begin position="33"/>
        <end position="439"/>
    </location>
</feature>
<dbReference type="PROSITE" id="PS51257">
    <property type="entry name" value="PROKAR_LIPOPROTEIN"/>
    <property type="match status" value="1"/>
</dbReference>